<sequence>MTKHSHKINTISTMLIVFASTLSTAVSAENDVQTLVKSKVQPALSSKKDAATGKQKNSAPEQAAMEVIEVVGRRPTPISSQSTGSYTLNQQLIEDYQFGNGNLNDILGLLPGVQYSEESYSAEQASNIRPAEVSLSGSDGYQSGYFINGMNNNSRLSTGNASLDKNLLQDVSGHSQASFINLQLLEEVEVYDSNVPAKYGQFSGGVVSVTTKQATDAPSWSLSYRQTSDSFVTYNQFYAPDFSGEETIYQPSFSKQDMSASFSTPIGENAGLLGQLQMLKSSETKLQLGVLKPQKQANYNGLIKYHHDISANDELEITAIYAPYQGQYFDTYALNSNFDIDGGSQSILLDWNNSNPWADIETSLSWHQSLNSKTAPSYWFNWVNLKGKDWGSYDGSQASAEGGYGSIDKTQQNITLKQDYLLNEQSFSWGETQTSFGGEIKQQTTEFDRLVDAVLYNGAVVNPNVDCAGYTLDCVETVLAKPISELEQDLGRPLDLTNLDDLLLYQNNVLQTGQYFQSRQVSPKASTKVDLWAAALYAEQTFNWKSLNATLGLRYDYNDFIQQHNIAPRFRAAYDIFDSGNSVLVLGVNRYYEADLSHHKLNEAVQPSYKEVRRAYQNQPQQWQREVSSNGYRTVYQDTKTPFSDELTLAFRQSLFGGTLEAKWLARRSQDQINRVKGVNSQGEAILFAENSGSSKYQRYSLSWMASFASQHVEFNISHVKNETDKASFDGETTVSDAQRNEKLNFNYDESELVYLQQIVPDPDKPGQTKVINDLITQHDLDLAKQDYNRPFIANLSWGGGWGNWRLSAYARYSSKQDVAFATGKYLSLRQSTSICEGCVTSRTEYPLYIKGEQPAFWLLSGSIKYDLEIAKNHRITFSFDGENLTNSRTYQVNPYATGTELGRRFWLGVAYQH</sequence>
<evidence type="ECO:0000256" key="8">
    <source>
        <dbReference type="SAM" id="SignalP"/>
    </source>
</evidence>
<dbReference type="InterPro" id="IPR012910">
    <property type="entry name" value="Plug_dom"/>
</dbReference>
<reference evidence="10 11" key="1">
    <citation type="journal article" date="2008" name="PLoS ONE">
        <title>Environmental adaptation: genomic analysis of the piezotolerant and psychrotolerant deep-sea iron reducing bacterium Shewanella piezotolerans WP3.</title>
        <authorList>
            <person name="Wang F."/>
            <person name="Wang J."/>
            <person name="Jian H."/>
            <person name="Zhang B."/>
            <person name="Li S."/>
            <person name="Wang F."/>
            <person name="Zeng X."/>
            <person name="Gao L."/>
            <person name="Bartlett D.H."/>
            <person name="Yu J."/>
            <person name="Hu S."/>
            <person name="Xiao X."/>
        </authorList>
    </citation>
    <scope>NUCLEOTIDE SEQUENCE [LARGE SCALE GENOMIC DNA]</scope>
    <source>
        <strain evidence="11">WP3 / JCM 13877</strain>
    </source>
</reference>
<dbReference type="Gene3D" id="2.40.170.20">
    <property type="entry name" value="TonB-dependent receptor, beta-barrel domain"/>
    <property type="match status" value="1"/>
</dbReference>
<dbReference type="Pfam" id="PF07715">
    <property type="entry name" value="Plug"/>
    <property type="match status" value="1"/>
</dbReference>
<dbReference type="Gene3D" id="2.170.130.10">
    <property type="entry name" value="TonB-dependent receptor, plug domain"/>
    <property type="match status" value="1"/>
</dbReference>
<keyword evidence="6 7" id="KW-0998">Cell outer membrane</keyword>
<protein>
    <submittedName>
        <fullName evidence="10">TonB-dependent receptor</fullName>
    </submittedName>
</protein>
<feature type="domain" description="TonB-dependent receptor plug" evidence="9">
    <location>
        <begin position="85"/>
        <end position="205"/>
    </location>
</feature>
<evidence type="ECO:0000256" key="4">
    <source>
        <dbReference type="ARBA" id="ARBA00022692"/>
    </source>
</evidence>
<keyword evidence="10" id="KW-0675">Receptor</keyword>
<dbReference type="RefSeq" id="WP_020912202.1">
    <property type="nucleotide sequence ID" value="NC_011566.1"/>
</dbReference>
<dbReference type="EMBL" id="CP000472">
    <property type="protein sequence ID" value="ACJ28840.1"/>
    <property type="molecule type" value="Genomic_DNA"/>
</dbReference>
<dbReference type="AlphaFoldDB" id="B8CNK6"/>
<keyword evidence="3 7" id="KW-1134">Transmembrane beta strand</keyword>
<evidence type="ECO:0000256" key="2">
    <source>
        <dbReference type="ARBA" id="ARBA00022448"/>
    </source>
</evidence>
<keyword evidence="4 7" id="KW-0812">Transmembrane</keyword>
<keyword evidence="2 7" id="KW-0813">Transport</keyword>
<keyword evidence="11" id="KW-1185">Reference proteome</keyword>
<feature type="signal peptide" evidence="8">
    <location>
        <begin position="1"/>
        <end position="28"/>
    </location>
</feature>
<proteinExistence type="inferred from homology"/>
<dbReference type="InterPro" id="IPR037066">
    <property type="entry name" value="Plug_dom_sf"/>
</dbReference>
<dbReference type="InterPro" id="IPR039426">
    <property type="entry name" value="TonB-dep_rcpt-like"/>
</dbReference>
<evidence type="ECO:0000256" key="1">
    <source>
        <dbReference type="ARBA" id="ARBA00004571"/>
    </source>
</evidence>
<dbReference type="PROSITE" id="PS52016">
    <property type="entry name" value="TONB_DEPENDENT_REC_3"/>
    <property type="match status" value="1"/>
</dbReference>
<dbReference type="InterPro" id="IPR036942">
    <property type="entry name" value="Beta-barrel_TonB_sf"/>
</dbReference>
<gene>
    <name evidence="10" type="ordered locus">swp_2085</name>
</gene>
<feature type="chain" id="PRO_5002866857" evidence="8">
    <location>
        <begin position="29"/>
        <end position="914"/>
    </location>
</feature>
<evidence type="ECO:0000256" key="5">
    <source>
        <dbReference type="ARBA" id="ARBA00023136"/>
    </source>
</evidence>
<evidence type="ECO:0000259" key="9">
    <source>
        <dbReference type="Pfam" id="PF07715"/>
    </source>
</evidence>
<dbReference type="eggNOG" id="COG4771">
    <property type="taxonomic scope" value="Bacteria"/>
</dbReference>
<accession>B8CNK6</accession>
<dbReference type="OrthoDB" id="9766643at2"/>
<dbReference type="STRING" id="225849.swp_2085"/>
<name>B8CNK6_SHEPW</name>
<dbReference type="SUPFAM" id="SSF56935">
    <property type="entry name" value="Porins"/>
    <property type="match status" value="1"/>
</dbReference>
<dbReference type="KEGG" id="swp:swp_2085"/>
<organism evidence="10 11">
    <name type="scientific">Shewanella piezotolerans (strain WP3 / JCM 13877)</name>
    <dbReference type="NCBI Taxonomy" id="225849"/>
    <lineage>
        <taxon>Bacteria</taxon>
        <taxon>Pseudomonadati</taxon>
        <taxon>Pseudomonadota</taxon>
        <taxon>Gammaproteobacteria</taxon>
        <taxon>Alteromonadales</taxon>
        <taxon>Shewanellaceae</taxon>
        <taxon>Shewanella</taxon>
    </lineage>
</organism>
<evidence type="ECO:0000256" key="6">
    <source>
        <dbReference type="ARBA" id="ARBA00023237"/>
    </source>
</evidence>
<evidence type="ECO:0000256" key="7">
    <source>
        <dbReference type="PROSITE-ProRule" id="PRU01360"/>
    </source>
</evidence>
<comment type="subcellular location">
    <subcellularLocation>
        <location evidence="1 7">Cell outer membrane</location>
        <topology evidence="1 7">Multi-pass membrane protein</topology>
    </subcellularLocation>
</comment>
<dbReference type="HOGENOM" id="CLU_012991_0_0_6"/>
<evidence type="ECO:0000256" key="3">
    <source>
        <dbReference type="ARBA" id="ARBA00022452"/>
    </source>
</evidence>
<comment type="similarity">
    <text evidence="7">Belongs to the TonB-dependent receptor family.</text>
</comment>
<evidence type="ECO:0000313" key="11">
    <source>
        <dbReference type="Proteomes" id="UP000000753"/>
    </source>
</evidence>
<evidence type="ECO:0000313" key="10">
    <source>
        <dbReference type="EMBL" id="ACJ28840.1"/>
    </source>
</evidence>
<keyword evidence="8" id="KW-0732">Signal</keyword>
<keyword evidence="5 7" id="KW-0472">Membrane</keyword>
<dbReference type="Proteomes" id="UP000000753">
    <property type="component" value="Chromosome"/>
</dbReference>
<dbReference type="GO" id="GO:0009279">
    <property type="term" value="C:cell outer membrane"/>
    <property type="evidence" value="ECO:0007669"/>
    <property type="project" value="UniProtKB-SubCell"/>
</dbReference>